<dbReference type="RefSeq" id="WP_380224182.1">
    <property type="nucleotide sequence ID" value="NZ_JBHSOF010000005.1"/>
</dbReference>
<reference evidence="3" key="1">
    <citation type="journal article" date="2019" name="Int. J. Syst. Evol. Microbiol.">
        <title>The Global Catalogue of Microorganisms (GCM) 10K type strain sequencing project: providing services to taxonomists for standard genome sequencing and annotation.</title>
        <authorList>
            <consortium name="The Broad Institute Genomics Platform"/>
            <consortium name="The Broad Institute Genome Sequencing Center for Infectious Disease"/>
            <person name="Wu L."/>
            <person name="Ma J."/>
        </authorList>
    </citation>
    <scope>NUCLEOTIDE SEQUENCE [LARGE SCALE GENOMIC DNA]</scope>
    <source>
        <strain evidence="3">CGMCC 4.1437</strain>
    </source>
</reference>
<evidence type="ECO:0000313" key="3">
    <source>
        <dbReference type="Proteomes" id="UP001595975"/>
    </source>
</evidence>
<accession>A0ABW0X225</accession>
<evidence type="ECO:0000256" key="1">
    <source>
        <dbReference type="SAM" id="MobiDB-lite"/>
    </source>
</evidence>
<keyword evidence="3" id="KW-1185">Reference proteome</keyword>
<dbReference type="EMBL" id="JBHSOF010000005">
    <property type="protein sequence ID" value="MFC5662566.1"/>
    <property type="molecule type" value="Genomic_DNA"/>
</dbReference>
<name>A0ABW0X225_9ACTN</name>
<evidence type="ECO:0000313" key="2">
    <source>
        <dbReference type="EMBL" id="MFC5662566.1"/>
    </source>
</evidence>
<dbReference type="Proteomes" id="UP001595975">
    <property type="component" value="Unassembled WGS sequence"/>
</dbReference>
<sequence length="68" mass="7232">MSSDRRPLWQPFSEPAADMPVLVTDQARLLPVDRAPFLEPSADDVPPAVSGARRRLGTGCVPSSTGGE</sequence>
<organism evidence="2 3">
    <name type="scientific">Kitasatospora misakiensis</name>
    <dbReference type="NCBI Taxonomy" id="67330"/>
    <lineage>
        <taxon>Bacteria</taxon>
        <taxon>Bacillati</taxon>
        <taxon>Actinomycetota</taxon>
        <taxon>Actinomycetes</taxon>
        <taxon>Kitasatosporales</taxon>
        <taxon>Streptomycetaceae</taxon>
        <taxon>Kitasatospora</taxon>
    </lineage>
</organism>
<protein>
    <submittedName>
        <fullName evidence="2">Uncharacterized protein</fullName>
    </submittedName>
</protein>
<gene>
    <name evidence="2" type="ORF">ACFP3U_06165</name>
</gene>
<proteinExistence type="predicted"/>
<feature type="region of interest" description="Disordered" evidence="1">
    <location>
        <begin position="37"/>
        <end position="68"/>
    </location>
</feature>
<comment type="caution">
    <text evidence="2">The sequence shown here is derived from an EMBL/GenBank/DDBJ whole genome shotgun (WGS) entry which is preliminary data.</text>
</comment>